<name>A0A919NDS0_9ACTN</name>
<evidence type="ECO:0000313" key="2">
    <source>
        <dbReference type="Proteomes" id="UP000629619"/>
    </source>
</evidence>
<gene>
    <name evidence="1" type="ORF">Asi03nite_64020</name>
</gene>
<keyword evidence="2" id="KW-1185">Reference proteome</keyword>
<reference evidence="1" key="1">
    <citation type="submission" date="2021-01" db="EMBL/GenBank/DDBJ databases">
        <title>Whole genome shotgun sequence of Actinoplanes siamensis NBRC 109076.</title>
        <authorList>
            <person name="Komaki H."/>
            <person name="Tamura T."/>
        </authorList>
    </citation>
    <scope>NUCLEOTIDE SEQUENCE</scope>
    <source>
        <strain evidence="1">NBRC 109076</strain>
    </source>
</reference>
<evidence type="ECO:0000313" key="1">
    <source>
        <dbReference type="EMBL" id="GIF08864.1"/>
    </source>
</evidence>
<organism evidence="1 2">
    <name type="scientific">Actinoplanes siamensis</name>
    <dbReference type="NCBI Taxonomy" id="1223317"/>
    <lineage>
        <taxon>Bacteria</taxon>
        <taxon>Bacillati</taxon>
        <taxon>Actinomycetota</taxon>
        <taxon>Actinomycetes</taxon>
        <taxon>Micromonosporales</taxon>
        <taxon>Micromonosporaceae</taxon>
        <taxon>Actinoplanes</taxon>
    </lineage>
</organism>
<dbReference type="EMBL" id="BOMW01000069">
    <property type="protein sequence ID" value="GIF08864.1"/>
    <property type="molecule type" value="Genomic_DNA"/>
</dbReference>
<dbReference type="AlphaFoldDB" id="A0A919NDS0"/>
<sequence length="74" mass="7667">MAATLSWINGGVKGPDSPNYQIRTASLSVLQPSADRLPSTRAATIRSAKPLCAITQRHLLAGLLASQPGTTPLG</sequence>
<accession>A0A919NDS0</accession>
<protein>
    <submittedName>
        <fullName evidence="1">Uncharacterized protein</fullName>
    </submittedName>
</protein>
<proteinExistence type="predicted"/>
<comment type="caution">
    <text evidence="1">The sequence shown here is derived from an EMBL/GenBank/DDBJ whole genome shotgun (WGS) entry which is preliminary data.</text>
</comment>
<dbReference type="Proteomes" id="UP000629619">
    <property type="component" value="Unassembled WGS sequence"/>
</dbReference>